<accession>A0A8J2RDW2</accession>
<evidence type="ECO:0008006" key="4">
    <source>
        <dbReference type="Google" id="ProtNLM"/>
    </source>
</evidence>
<dbReference type="GO" id="GO:0003676">
    <property type="term" value="F:nucleic acid binding"/>
    <property type="evidence" value="ECO:0007669"/>
    <property type="project" value="InterPro"/>
</dbReference>
<evidence type="ECO:0000313" key="2">
    <source>
        <dbReference type="EMBL" id="CAH0099941.1"/>
    </source>
</evidence>
<feature type="region of interest" description="Disordered" evidence="1">
    <location>
        <begin position="35"/>
        <end position="56"/>
    </location>
</feature>
<keyword evidence="3" id="KW-1185">Reference proteome</keyword>
<feature type="compositionally biased region" description="Low complexity" evidence="1">
    <location>
        <begin position="513"/>
        <end position="533"/>
    </location>
</feature>
<reference evidence="2" key="1">
    <citation type="submission" date="2021-11" db="EMBL/GenBank/DDBJ databases">
        <authorList>
            <person name="Schell T."/>
        </authorList>
    </citation>
    <scope>NUCLEOTIDE SEQUENCE</scope>
    <source>
        <strain evidence="2">M5</strain>
    </source>
</reference>
<dbReference type="SUPFAM" id="SSF54928">
    <property type="entry name" value="RNA-binding domain, RBD"/>
    <property type="match status" value="1"/>
</dbReference>
<evidence type="ECO:0000313" key="3">
    <source>
        <dbReference type="Proteomes" id="UP000789390"/>
    </source>
</evidence>
<evidence type="ECO:0000256" key="1">
    <source>
        <dbReference type="SAM" id="MobiDB-lite"/>
    </source>
</evidence>
<dbReference type="InterPro" id="IPR012677">
    <property type="entry name" value="Nucleotide-bd_a/b_plait_sf"/>
</dbReference>
<dbReference type="InterPro" id="IPR035979">
    <property type="entry name" value="RBD_domain_sf"/>
</dbReference>
<feature type="compositionally biased region" description="Low complexity" evidence="1">
    <location>
        <begin position="583"/>
        <end position="605"/>
    </location>
</feature>
<organism evidence="2 3">
    <name type="scientific">Daphnia galeata</name>
    <dbReference type="NCBI Taxonomy" id="27404"/>
    <lineage>
        <taxon>Eukaryota</taxon>
        <taxon>Metazoa</taxon>
        <taxon>Ecdysozoa</taxon>
        <taxon>Arthropoda</taxon>
        <taxon>Crustacea</taxon>
        <taxon>Branchiopoda</taxon>
        <taxon>Diplostraca</taxon>
        <taxon>Cladocera</taxon>
        <taxon>Anomopoda</taxon>
        <taxon>Daphniidae</taxon>
        <taxon>Daphnia</taxon>
    </lineage>
</organism>
<proteinExistence type="predicted"/>
<feature type="compositionally biased region" description="Polar residues" evidence="1">
    <location>
        <begin position="94"/>
        <end position="104"/>
    </location>
</feature>
<gene>
    <name evidence="2" type="ORF">DGAL_LOCUS2105</name>
</gene>
<dbReference type="AlphaFoldDB" id="A0A8J2RDW2"/>
<dbReference type="Proteomes" id="UP000789390">
    <property type="component" value="Unassembled WGS sequence"/>
</dbReference>
<feature type="region of interest" description="Disordered" evidence="1">
    <location>
        <begin position="84"/>
        <end position="104"/>
    </location>
</feature>
<feature type="compositionally biased region" description="Polar residues" evidence="1">
    <location>
        <begin position="606"/>
        <end position="649"/>
    </location>
</feature>
<feature type="compositionally biased region" description="Basic and acidic residues" evidence="1">
    <location>
        <begin position="542"/>
        <end position="569"/>
    </location>
</feature>
<protein>
    <recommendedName>
        <fullName evidence="4">RRM domain-containing protein</fullName>
    </recommendedName>
</protein>
<feature type="region of interest" description="Disordered" evidence="1">
    <location>
        <begin position="513"/>
        <end position="649"/>
    </location>
</feature>
<name>A0A8J2RDW2_9CRUS</name>
<comment type="caution">
    <text evidence="2">The sequence shown here is derived from an EMBL/GenBank/DDBJ whole genome shotgun (WGS) entry which is preliminary data.</text>
</comment>
<dbReference type="EMBL" id="CAKKLH010000027">
    <property type="protein sequence ID" value="CAH0099941.1"/>
    <property type="molecule type" value="Genomic_DNA"/>
</dbReference>
<dbReference type="Gene3D" id="3.30.70.330">
    <property type="match status" value="1"/>
</dbReference>
<sequence length="803" mass="89237">MEDQLEEKDVLGMGTWNSEYDIAEEEEERLLEEHEITESKDGFTYESEPNFSDTEFETAEVEEDILDLGLNEDIIEFEEIPTNCQESSKELKKNTSTQPNQGLETCSTSKKVGIVDSASTQNLQKNFSNKSGPPAGSFKNFNFKRQANFPIPVQMHNAPPSRMGSPGFHNQRPHFEGPHRPLIGRAPSIMDYHGARSGFPRHPMSIGCEPLFVQDFHHGFPAQRFQRYAIKDHHLVNHHQFMEYDRNNSINRLFINPHYQGSVTVQNGCASRITPLTEPRLNFSHSDNAPPRLAFQARHQRPPPGPNLANAPRPASFAPMRFVQPLQSNLPPPRLNGPVDQISPTRFKISHPQNLMDMILPAPFGDGSLRTSYHPEQQRTQRFRFNSFDPPPHSYDPSQSQPIRFLTPLPTASKRPATTEASVTAPLKQLRLGPTGNIQVMRTFAPPNVSLNSPPPTTVTNVLQPGSTSLIQIPPPNIRPPQLPVPIRKAPSVMNSPIPTQVIPTTVSTSSTIQSSVAPAPTASSSPAASTSTINTTEDVSSEMKDYLEKMEEQRKKREEVLKIKEERRRQKLATMTGKDDFSSVASSTQSGSSGSGNPSTVTVSPTSRIPETNKQSNTNINHSPFSRLNVDSSRPQTGTATVKENSVSPTLRKTVLVKPTPTVQTSVRTIPQAAIGVNRRYKIIIVKNKSGKILEKRRVPIDEPSSMGVSSNHDNPLGHVTHTYPSSLLQNSARISETVTIENLNMNVTEDYVWKLCQMFGPVQEVYPKLQEGKAIVRFSNSIGAHNFLTNHNTPGICVRFL</sequence>
<dbReference type="OrthoDB" id="6351599at2759"/>